<keyword evidence="2" id="KW-1185">Reference proteome</keyword>
<organism evidence="1 2">
    <name type="scientific">Trifolium pratense</name>
    <name type="common">Red clover</name>
    <dbReference type="NCBI Taxonomy" id="57577"/>
    <lineage>
        <taxon>Eukaryota</taxon>
        <taxon>Viridiplantae</taxon>
        <taxon>Streptophyta</taxon>
        <taxon>Embryophyta</taxon>
        <taxon>Tracheophyta</taxon>
        <taxon>Spermatophyta</taxon>
        <taxon>Magnoliopsida</taxon>
        <taxon>eudicotyledons</taxon>
        <taxon>Gunneridae</taxon>
        <taxon>Pentapetalae</taxon>
        <taxon>rosids</taxon>
        <taxon>fabids</taxon>
        <taxon>Fabales</taxon>
        <taxon>Fabaceae</taxon>
        <taxon>Papilionoideae</taxon>
        <taxon>50 kb inversion clade</taxon>
        <taxon>NPAAA clade</taxon>
        <taxon>Hologalegina</taxon>
        <taxon>IRL clade</taxon>
        <taxon>Trifolieae</taxon>
        <taxon>Trifolium</taxon>
    </lineage>
</organism>
<dbReference type="Proteomes" id="UP001177021">
    <property type="component" value="Unassembled WGS sequence"/>
</dbReference>
<dbReference type="EMBL" id="CASHSV030000109">
    <property type="protein sequence ID" value="CAJ2649067.1"/>
    <property type="molecule type" value="Genomic_DNA"/>
</dbReference>
<gene>
    <name evidence="1" type="ORF">MILVUS5_LOCUS17271</name>
</gene>
<evidence type="ECO:0000313" key="1">
    <source>
        <dbReference type="EMBL" id="CAJ2649067.1"/>
    </source>
</evidence>
<sequence length="73" mass="8424">MITVKWNTALAKFQVICQQYDIDMYIICTDLTGVNNKNEPFTGTSPSRLLLERSLYSKMTVVSIYTRKNMILV</sequence>
<name>A0ACB0JZP9_TRIPR</name>
<evidence type="ECO:0000313" key="2">
    <source>
        <dbReference type="Proteomes" id="UP001177021"/>
    </source>
</evidence>
<comment type="caution">
    <text evidence="1">The sequence shown here is derived from an EMBL/GenBank/DDBJ whole genome shotgun (WGS) entry which is preliminary data.</text>
</comment>
<protein>
    <submittedName>
        <fullName evidence="1">Uncharacterized protein</fullName>
    </submittedName>
</protein>
<accession>A0ACB0JZP9</accession>
<proteinExistence type="predicted"/>
<reference evidence="1" key="1">
    <citation type="submission" date="2023-10" db="EMBL/GenBank/DDBJ databases">
        <authorList>
            <person name="Rodriguez Cubillos JULIANA M."/>
            <person name="De Vega J."/>
        </authorList>
    </citation>
    <scope>NUCLEOTIDE SEQUENCE</scope>
</reference>